<name>A0ACC1JKS2_9FUNG</name>
<organism evidence="1 2">
    <name type="scientific">Coemansia nantahalensis</name>
    <dbReference type="NCBI Taxonomy" id="2789366"/>
    <lineage>
        <taxon>Eukaryota</taxon>
        <taxon>Fungi</taxon>
        <taxon>Fungi incertae sedis</taxon>
        <taxon>Zoopagomycota</taxon>
        <taxon>Kickxellomycotina</taxon>
        <taxon>Kickxellomycetes</taxon>
        <taxon>Kickxellales</taxon>
        <taxon>Kickxellaceae</taxon>
        <taxon>Coemansia</taxon>
    </lineage>
</organism>
<evidence type="ECO:0000313" key="1">
    <source>
        <dbReference type="EMBL" id="KAJ2761229.1"/>
    </source>
</evidence>
<sequence>LSAGASADAVGRRGFYTAMKLVSLAQAGRAVATDGLSDPLPLPAIAGVDLDGTFGGAVNLASVRRTSSDSTATTVEAPAEACFIPQLLSPASIVSRLDDDDDDDDEDEDEDDEDETAAKDGGVDSVTDLLGRIDQMIGSPYSANTLCATQQPRPGAAAVAAKRGRLEETLAHMQAMCADESALNQTLAARVASEESALQAMCARVEAAQQTIADIAQQRAGLLARLQQVETQQQAVLARLQAAEAVAEQCSDEVGQLDAKVFAAERDTARMQRRLRQKLDNADRARSPPPPPSAWRNRLSSAFGRAPLLL</sequence>
<dbReference type="Proteomes" id="UP001140234">
    <property type="component" value="Unassembled WGS sequence"/>
</dbReference>
<proteinExistence type="predicted"/>
<protein>
    <submittedName>
        <fullName evidence="1">Uncharacterized protein</fullName>
    </submittedName>
</protein>
<accession>A0ACC1JKS2</accession>
<reference evidence="1" key="1">
    <citation type="submission" date="2022-07" db="EMBL/GenBank/DDBJ databases">
        <title>Phylogenomic reconstructions and comparative analyses of Kickxellomycotina fungi.</title>
        <authorList>
            <person name="Reynolds N.K."/>
            <person name="Stajich J.E."/>
            <person name="Barry K."/>
            <person name="Grigoriev I.V."/>
            <person name="Crous P."/>
            <person name="Smith M.E."/>
        </authorList>
    </citation>
    <scope>NUCLEOTIDE SEQUENCE</scope>
    <source>
        <strain evidence="1">CBS 109366</strain>
    </source>
</reference>
<evidence type="ECO:0000313" key="2">
    <source>
        <dbReference type="Proteomes" id="UP001140234"/>
    </source>
</evidence>
<dbReference type="EMBL" id="JANBUJ010003280">
    <property type="protein sequence ID" value="KAJ2761229.1"/>
    <property type="molecule type" value="Genomic_DNA"/>
</dbReference>
<comment type="caution">
    <text evidence="1">The sequence shown here is derived from an EMBL/GenBank/DDBJ whole genome shotgun (WGS) entry which is preliminary data.</text>
</comment>
<keyword evidence="2" id="KW-1185">Reference proteome</keyword>
<gene>
    <name evidence="1" type="ORF">IWQ57_006104</name>
</gene>
<feature type="non-terminal residue" evidence="1">
    <location>
        <position position="1"/>
    </location>
</feature>